<evidence type="ECO:0000313" key="5">
    <source>
        <dbReference type="Proteomes" id="UP000781932"/>
    </source>
</evidence>
<accession>A0A9P6I538</accession>
<dbReference type="InterPro" id="IPR056124">
    <property type="entry name" value="DUF7707"/>
</dbReference>
<keyword evidence="5" id="KW-1185">Reference proteome</keyword>
<evidence type="ECO:0000256" key="1">
    <source>
        <dbReference type="SAM" id="MobiDB-lite"/>
    </source>
</evidence>
<dbReference type="RefSeq" id="XP_038746019.1">
    <property type="nucleotide sequence ID" value="XM_038888683.1"/>
</dbReference>
<proteinExistence type="predicted"/>
<reference evidence="4" key="1">
    <citation type="submission" date="2020-03" db="EMBL/GenBank/DDBJ databases">
        <authorList>
            <person name="He L."/>
        </authorList>
    </citation>
    <scope>NUCLEOTIDE SEQUENCE</scope>
    <source>
        <strain evidence="4">CkLH20</strain>
    </source>
</reference>
<dbReference type="PANTHER" id="PTHR38118:SF3">
    <property type="entry name" value="ANCHORED CELL WALL PROTEIN 11"/>
    <property type="match status" value="1"/>
</dbReference>
<gene>
    <name evidence="4" type="ORF">CkaCkLH20_05966</name>
</gene>
<feature type="domain" description="DUF7707" evidence="3">
    <location>
        <begin position="27"/>
        <end position="125"/>
    </location>
</feature>
<dbReference type="PANTHER" id="PTHR38118">
    <property type="entry name" value="ANCHORED CELL WALL PROTEIN 11-RELATED"/>
    <property type="match status" value="1"/>
</dbReference>
<dbReference type="AlphaFoldDB" id="A0A9P6I538"/>
<feature type="chain" id="PRO_5040173798" description="DUF7707 domain-containing protein" evidence="2">
    <location>
        <begin position="19"/>
        <end position="196"/>
    </location>
</feature>
<feature type="region of interest" description="Disordered" evidence="1">
    <location>
        <begin position="127"/>
        <end position="170"/>
    </location>
</feature>
<comment type="caution">
    <text evidence="4">The sequence shown here is derived from an EMBL/GenBank/DDBJ whole genome shotgun (WGS) entry which is preliminary data.</text>
</comment>
<evidence type="ECO:0000256" key="2">
    <source>
        <dbReference type="SAM" id="SignalP"/>
    </source>
</evidence>
<dbReference type="GeneID" id="62161757"/>
<reference evidence="4" key="2">
    <citation type="submission" date="2020-11" db="EMBL/GenBank/DDBJ databases">
        <title>Whole genome sequencing of Colletotrichum sp.</title>
        <authorList>
            <person name="Li H."/>
        </authorList>
    </citation>
    <scope>NUCLEOTIDE SEQUENCE</scope>
    <source>
        <strain evidence="4">CkLH20</strain>
    </source>
</reference>
<dbReference type="OrthoDB" id="2121879at2759"/>
<dbReference type="Pfam" id="PF24808">
    <property type="entry name" value="DUF7707"/>
    <property type="match status" value="1"/>
</dbReference>
<protein>
    <recommendedName>
        <fullName evidence="3">DUF7707 domain-containing protein</fullName>
    </recommendedName>
</protein>
<organism evidence="4 5">
    <name type="scientific">Colletotrichum karsti</name>
    <dbReference type="NCBI Taxonomy" id="1095194"/>
    <lineage>
        <taxon>Eukaryota</taxon>
        <taxon>Fungi</taxon>
        <taxon>Dikarya</taxon>
        <taxon>Ascomycota</taxon>
        <taxon>Pezizomycotina</taxon>
        <taxon>Sordariomycetes</taxon>
        <taxon>Hypocreomycetidae</taxon>
        <taxon>Glomerellales</taxon>
        <taxon>Glomerellaceae</taxon>
        <taxon>Colletotrichum</taxon>
        <taxon>Colletotrichum boninense species complex</taxon>
    </lineage>
</organism>
<dbReference type="EMBL" id="JAATWM020000017">
    <property type="protein sequence ID" value="KAF9876558.1"/>
    <property type="molecule type" value="Genomic_DNA"/>
</dbReference>
<dbReference type="Proteomes" id="UP000781932">
    <property type="component" value="Unassembled WGS sequence"/>
</dbReference>
<feature type="signal peptide" evidence="2">
    <location>
        <begin position="1"/>
        <end position="18"/>
    </location>
</feature>
<feature type="compositionally biased region" description="Low complexity" evidence="1">
    <location>
        <begin position="133"/>
        <end position="170"/>
    </location>
</feature>
<name>A0A9P6I538_9PEZI</name>
<sequence>MRTSFAVLALTAASAVSAQRKVFSAADINVAAINIQTKASWCTGERNVCNVLCNRAPTNDCDAATLQYSCLCSNGSAPGLEYYEQTLPTFICNQAFEDCISANVGNARGQQNCTDTIKSQCGTIDAQSSEAKPSGATTSATATPTGASTTGSGSGTQASSAPSTTASGSFAGPTAAPAHLGNAVAVAAVGLFAYML</sequence>
<keyword evidence="2" id="KW-0732">Signal</keyword>
<evidence type="ECO:0000313" key="4">
    <source>
        <dbReference type="EMBL" id="KAF9876558.1"/>
    </source>
</evidence>
<evidence type="ECO:0000259" key="3">
    <source>
        <dbReference type="Pfam" id="PF24808"/>
    </source>
</evidence>